<protein>
    <submittedName>
        <fullName evidence="1">Uncharacterized protein</fullName>
    </submittedName>
</protein>
<organism evidence="1 2">
    <name type="scientific">Photobacterium frigidiphilum</name>
    <dbReference type="NCBI Taxonomy" id="264736"/>
    <lineage>
        <taxon>Bacteria</taxon>
        <taxon>Pseudomonadati</taxon>
        <taxon>Pseudomonadota</taxon>
        <taxon>Gammaproteobacteria</taxon>
        <taxon>Vibrionales</taxon>
        <taxon>Vibrionaceae</taxon>
        <taxon>Photobacterium</taxon>
    </lineage>
</organism>
<dbReference type="AlphaFoldDB" id="A0A2T3JBX3"/>
<sequence>MAIVLEVESGDGDHNLLILLDILPKFDTRVAVLNLLNDIVLEKYPFITKGYDNSINNFKHPVNVAFRSSYPVSRINKLMMPN</sequence>
<proteinExistence type="predicted"/>
<accession>A0A2T3JBX3</accession>
<evidence type="ECO:0000313" key="2">
    <source>
        <dbReference type="Proteomes" id="UP000240987"/>
    </source>
</evidence>
<gene>
    <name evidence="1" type="ORF">C9J12_18885</name>
</gene>
<dbReference type="EMBL" id="PYMJ01000022">
    <property type="protein sequence ID" value="PSU46347.1"/>
    <property type="molecule type" value="Genomic_DNA"/>
</dbReference>
<comment type="caution">
    <text evidence="1">The sequence shown here is derived from an EMBL/GenBank/DDBJ whole genome shotgun (WGS) entry which is preliminary data.</text>
</comment>
<reference evidence="1 2" key="1">
    <citation type="submission" date="2018-01" db="EMBL/GenBank/DDBJ databases">
        <title>Whole genome sequencing of Histamine producing bacteria.</title>
        <authorList>
            <person name="Butler K."/>
        </authorList>
    </citation>
    <scope>NUCLEOTIDE SEQUENCE [LARGE SCALE GENOMIC DNA]</scope>
    <source>
        <strain evidence="1 2">JCM 12947</strain>
    </source>
</reference>
<evidence type="ECO:0000313" key="1">
    <source>
        <dbReference type="EMBL" id="PSU46347.1"/>
    </source>
</evidence>
<name>A0A2T3JBX3_9GAMM</name>
<keyword evidence="2" id="KW-1185">Reference proteome</keyword>
<dbReference type="Proteomes" id="UP000240987">
    <property type="component" value="Unassembled WGS sequence"/>
</dbReference>